<dbReference type="EMBL" id="JABTCF010000018">
    <property type="protein sequence ID" value="MBD0780015.1"/>
    <property type="molecule type" value="Genomic_DNA"/>
</dbReference>
<protein>
    <submittedName>
        <fullName evidence="1">Acyl carrier protein</fullName>
    </submittedName>
</protein>
<name>A0ABR7V5E2_9FLAO</name>
<evidence type="ECO:0000313" key="1">
    <source>
        <dbReference type="EMBL" id="MBD0780015.1"/>
    </source>
</evidence>
<proteinExistence type="predicted"/>
<keyword evidence="2" id="KW-1185">Reference proteome</keyword>
<evidence type="ECO:0000313" key="2">
    <source>
        <dbReference type="Proteomes" id="UP001166021"/>
    </source>
</evidence>
<sequence>MEKYLSTMTEFLEVDSVDLNDSLTSFESWDSMTILMVIDFCAGEYGISLSAEEIEGSETILGLKELIDSKL</sequence>
<dbReference type="Gene3D" id="1.10.1200.10">
    <property type="entry name" value="ACP-like"/>
    <property type="match status" value="1"/>
</dbReference>
<organism evidence="1 2">
    <name type="scientific">Maribacter aquimaris</name>
    <dbReference type="NCBI Taxonomy" id="2737171"/>
    <lineage>
        <taxon>Bacteria</taxon>
        <taxon>Pseudomonadati</taxon>
        <taxon>Bacteroidota</taxon>
        <taxon>Flavobacteriia</taxon>
        <taxon>Flavobacteriales</taxon>
        <taxon>Flavobacteriaceae</taxon>
        <taxon>Maribacter</taxon>
    </lineage>
</organism>
<comment type="caution">
    <text evidence="1">The sequence shown here is derived from an EMBL/GenBank/DDBJ whole genome shotgun (WGS) entry which is preliminary data.</text>
</comment>
<dbReference type="RefSeq" id="WP_188245446.1">
    <property type="nucleotide sequence ID" value="NZ_JABTCF010000018.1"/>
</dbReference>
<dbReference type="Proteomes" id="UP001166021">
    <property type="component" value="Unassembled WGS sequence"/>
</dbReference>
<accession>A0ABR7V5E2</accession>
<reference evidence="1" key="1">
    <citation type="submission" date="2020-05" db="EMBL/GenBank/DDBJ databases">
        <title>The draft genome sequence of Maribacter sp. ANRC-HE7.</title>
        <authorList>
            <person name="Mu L."/>
        </authorList>
    </citation>
    <scope>NUCLEOTIDE SEQUENCE</scope>
    <source>
        <strain evidence="1">ANRC-HE7</strain>
    </source>
</reference>
<dbReference type="InterPro" id="IPR036736">
    <property type="entry name" value="ACP-like_sf"/>
</dbReference>
<dbReference type="SUPFAM" id="SSF47336">
    <property type="entry name" value="ACP-like"/>
    <property type="match status" value="1"/>
</dbReference>
<gene>
    <name evidence="1" type="ORF">HPE56_19625</name>
</gene>